<feature type="compositionally biased region" description="Polar residues" evidence="1">
    <location>
        <begin position="442"/>
        <end position="456"/>
    </location>
</feature>
<feature type="compositionally biased region" description="Polar residues" evidence="1">
    <location>
        <begin position="1168"/>
        <end position="1179"/>
    </location>
</feature>
<feature type="region of interest" description="Disordered" evidence="1">
    <location>
        <begin position="1127"/>
        <end position="1267"/>
    </location>
</feature>
<feature type="compositionally biased region" description="Low complexity" evidence="1">
    <location>
        <begin position="1053"/>
        <end position="1072"/>
    </location>
</feature>
<feature type="compositionally biased region" description="Polar residues" evidence="1">
    <location>
        <begin position="809"/>
        <end position="826"/>
    </location>
</feature>
<feature type="compositionally biased region" description="Polar residues" evidence="1">
    <location>
        <begin position="98"/>
        <end position="114"/>
    </location>
</feature>
<dbReference type="RefSeq" id="XP_030835124.1">
    <property type="nucleotide sequence ID" value="XM_030979264.1"/>
</dbReference>
<dbReference type="OrthoDB" id="10482991at2759"/>
<feature type="compositionally biased region" description="Low complexity" evidence="1">
    <location>
        <begin position="1025"/>
        <end position="1042"/>
    </location>
</feature>
<dbReference type="KEGG" id="spu:591393"/>
<feature type="compositionally biased region" description="Polar residues" evidence="1">
    <location>
        <begin position="465"/>
        <end position="488"/>
    </location>
</feature>
<feature type="compositionally biased region" description="Basic and acidic residues" evidence="1">
    <location>
        <begin position="935"/>
        <end position="946"/>
    </location>
</feature>
<feature type="compositionally biased region" description="Polar residues" evidence="1">
    <location>
        <begin position="611"/>
        <end position="629"/>
    </location>
</feature>
<feature type="region of interest" description="Disordered" evidence="1">
    <location>
        <begin position="719"/>
        <end position="740"/>
    </location>
</feature>
<evidence type="ECO:0000313" key="3">
    <source>
        <dbReference type="Proteomes" id="UP000007110"/>
    </source>
</evidence>
<reference evidence="2" key="2">
    <citation type="submission" date="2021-01" db="UniProtKB">
        <authorList>
            <consortium name="EnsemblMetazoa"/>
        </authorList>
    </citation>
    <scope>IDENTIFICATION</scope>
</reference>
<feature type="region of interest" description="Disordered" evidence="1">
    <location>
        <begin position="367"/>
        <end position="492"/>
    </location>
</feature>
<feature type="compositionally biased region" description="Basic residues" evidence="1">
    <location>
        <begin position="10"/>
        <end position="28"/>
    </location>
</feature>
<dbReference type="EnsemblMetazoa" id="XM_030979264">
    <property type="protein sequence ID" value="XP_030835124"/>
    <property type="gene ID" value="LOC591393"/>
</dbReference>
<feature type="compositionally biased region" description="Polar residues" evidence="1">
    <location>
        <begin position="408"/>
        <end position="425"/>
    </location>
</feature>
<proteinExistence type="predicted"/>
<feature type="compositionally biased region" description="Low complexity" evidence="1">
    <location>
        <begin position="1193"/>
        <end position="1209"/>
    </location>
</feature>
<evidence type="ECO:0000256" key="1">
    <source>
        <dbReference type="SAM" id="MobiDB-lite"/>
    </source>
</evidence>
<feature type="compositionally biased region" description="Polar residues" evidence="1">
    <location>
        <begin position="1129"/>
        <end position="1154"/>
    </location>
</feature>
<accession>A0A7M7NHP0</accession>
<feature type="compositionally biased region" description="Polar residues" evidence="1">
    <location>
        <begin position="50"/>
        <end position="66"/>
    </location>
</feature>
<sequence>MSSSEDKNPKKGKRSFMPKLPSFRRKKNNPSPDRTTSSKSSTKSKKQRNENSSNTKTSIPKETQTPKAAPPIYQDKSTSQVVDSYNRCLTEVKEEEQNGNNQSKVRTALSNSNTTSTCFINPEYEGDVWHLQNQNTKKDAGNHGNEDREINANINQKRPESPTHIIPLSPVKTNSYQHIARCSSVTSTLSSGSSLSLSSPGSLSKLIGGPKPYKSVFTDEPRGVKRQGSTPSDLDITSSCVSVSGSASSISPTIDDVATKVTVKSCSVPGLHRYPLVAPVESLSPGVSPKHAHSKREGAYTYDSSGWESEDSSKEKTLTRGSYDLNSDAEKAAQDALLTPQSLVNLNFDLQAAAAASPQINANLRRERQKALAGKAKSAVGEPSQKPVTERQESPRSAGARREEVLISQRSTASASSGPTNNNPESDSRHEALVQPAGTRVGSDSCSTRAQRQKSAIRTPRTAATLITPQHSSTPCSRTNNAGQTAGQDQEKCDEVVLTRVRSVTSPVPLKTSRALYALSHIQLSAMRNKLRSESFDSSDLDSLASDDLMCEADNTFLDPSDESLLTQGNSMPGEQGFSPYPNTGKGKRLRNNSIEFLVASFDKRHRHHSTGQSYGPYTTNSPRGNLRSSPAVGRDTILVEASTYRQMVQDLNSMKTALGKLSKMLQDPKALQEMLAVCKPESEREHDLETADNMTQCEQVPVQEGHSQTDHVQCAPKVPVPTREASSQSESIHRENRAVQSDGSFTGCKQCEECFTSTGKQGDAHVIQQRSEVTASSFLSREGCLSISSSSSGGEEGVLREPWKGSSGLDQVTLSPLGNSLSSGDTSDDNPTRLERQKVAKPHRKHVRISDPGSDESGSGRLKLPSQRGSSLPRMSREKGSSSDEIGEVCSGRLKHPQSRLGIRGKLVSPRVVNNRLSSSDEGTGSGGRLVCRQRNESDSSHEGSEGSGSLGEKSKLPQMRRPASRMQRPRQIQRPKAGQQQGRKADGKVSIDGRGNPLSRLQKPMSVHKGDARGEQGKAVPPQEQQGSLEWQQLQLQQQQDKLHRQHQAAHKQQQENQQRLHNQQQQLQKDQQEKVTANLQKHQEILVEQQQQQLKRQSQLQQNHMWQQQQQKSQELAMPKFARPQGTITKRSSNQDLTSSQRRSPETVKTTQELRHSSPDLIDNKVSSSQHTATVHTQEKQNGADKQSLKSRLPALSSRLPSSRQPTNGAVKRDSSNPAQTKNIANGIPVHKSKMPSPKSPRRTIPTSNVSKLQKGSPLPERRIPGMANSPVARQAGVQLQCNQNNNPTVAPRGQLHTTTLTTTTTTITSTTLPQASSGAQVSKLPSPVKSNIKPPSRLAQPKVKVQSKIPKGSGIPMKSRDAN</sequence>
<dbReference type="Proteomes" id="UP000007110">
    <property type="component" value="Unassembled WGS sequence"/>
</dbReference>
<organism evidence="2 3">
    <name type="scientific">Strongylocentrotus purpuratus</name>
    <name type="common">Purple sea urchin</name>
    <dbReference type="NCBI Taxonomy" id="7668"/>
    <lineage>
        <taxon>Eukaryota</taxon>
        <taxon>Metazoa</taxon>
        <taxon>Echinodermata</taxon>
        <taxon>Eleutherozoa</taxon>
        <taxon>Echinozoa</taxon>
        <taxon>Echinoidea</taxon>
        <taxon>Euechinoidea</taxon>
        <taxon>Echinacea</taxon>
        <taxon>Camarodonta</taxon>
        <taxon>Echinidea</taxon>
        <taxon>Strongylocentrotidae</taxon>
        <taxon>Strongylocentrotus</taxon>
    </lineage>
</organism>
<dbReference type="InParanoid" id="A0A7M7NHP0"/>
<keyword evidence="3" id="KW-1185">Reference proteome</keyword>
<protein>
    <submittedName>
        <fullName evidence="2">Uncharacterized protein</fullName>
    </submittedName>
</protein>
<feature type="compositionally biased region" description="Basic and acidic residues" evidence="1">
    <location>
        <begin position="388"/>
        <end position="405"/>
    </location>
</feature>
<feature type="region of interest" description="Disordered" evidence="1">
    <location>
        <begin position="606"/>
        <end position="631"/>
    </location>
</feature>
<reference evidence="3" key="1">
    <citation type="submission" date="2015-02" db="EMBL/GenBank/DDBJ databases">
        <title>Genome sequencing for Strongylocentrotus purpuratus.</title>
        <authorList>
            <person name="Murali S."/>
            <person name="Liu Y."/>
            <person name="Vee V."/>
            <person name="English A."/>
            <person name="Wang M."/>
            <person name="Skinner E."/>
            <person name="Han Y."/>
            <person name="Muzny D.M."/>
            <person name="Worley K.C."/>
            <person name="Gibbs R.A."/>
        </authorList>
    </citation>
    <scope>NUCLEOTIDE SEQUENCE</scope>
</reference>
<name>A0A7M7NHP0_STRPU</name>
<feature type="region of interest" description="Disordered" evidence="1">
    <location>
        <begin position="281"/>
        <end position="322"/>
    </location>
</feature>
<feature type="compositionally biased region" description="Polar residues" evidence="1">
    <location>
        <begin position="1248"/>
        <end position="1257"/>
    </location>
</feature>
<feature type="region of interest" description="Disordered" evidence="1">
    <location>
        <begin position="214"/>
        <end position="236"/>
    </location>
</feature>
<feature type="compositionally biased region" description="Polar residues" evidence="1">
    <location>
        <begin position="227"/>
        <end position="236"/>
    </location>
</feature>
<feature type="region of interest" description="Disordered" evidence="1">
    <location>
        <begin position="1313"/>
        <end position="1367"/>
    </location>
</feature>
<feature type="region of interest" description="Disordered" evidence="1">
    <location>
        <begin position="787"/>
        <end position="1079"/>
    </location>
</feature>
<dbReference type="OMA" id="DREINAN"/>
<dbReference type="GeneID" id="591393"/>
<evidence type="ECO:0000313" key="2">
    <source>
        <dbReference type="EnsemblMetazoa" id="XP_030835124"/>
    </source>
</evidence>
<feature type="region of interest" description="Disordered" evidence="1">
    <location>
        <begin position="1"/>
        <end position="114"/>
    </location>
</feature>